<organism evidence="1 2">
    <name type="scientific">Anoxybacillus flavithermus (strain DSM 21510 / WK1)</name>
    <dbReference type="NCBI Taxonomy" id="491915"/>
    <lineage>
        <taxon>Bacteria</taxon>
        <taxon>Bacillati</taxon>
        <taxon>Bacillota</taxon>
        <taxon>Bacilli</taxon>
        <taxon>Bacillales</taxon>
        <taxon>Anoxybacillaceae</taxon>
        <taxon>Anoxybacillus</taxon>
    </lineage>
</organism>
<dbReference type="PANTHER" id="PTHR43649">
    <property type="entry name" value="ARABINOSE-BINDING PROTEIN-RELATED"/>
    <property type="match status" value="1"/>
</dbReference>
<proteinExistence type="predicted"/>
<keyword evidence="1" id="KW-0813">Transport</keyword>
<dbReference type="SUPFAM" id="SSF53850">
    <property type="entry name" value="Periplasmic binding protein-like II"/>
    <property type="match status" value="1"/>
</dbReference>
<sequence length="453" mass="53240">MLEGVRKYMRVYYIFLALFTTFFLVSCSRQEEHVKMAIFLKSDWDKYEVFAKEFEKAKGIKIQLDYIWDDTIKHDYKHLWSKIHSAIEKKLKDQEIDLIAGVPTSYFEKLIKKNLLAELDTFMVGQSGIDVKNLYSPVLDIAKKAGNGHYYFLSPTFSTKLLVVNLDIFKTLKVPIPEETVSWEELEYIAEKINRKNLNPHNRKIYAISFGPGGEEGLFMDFQLLTTPLELPLQEKEEIYNHPSWGKWFKWFITMHQKYGVRNMAEDRAFFTGKVAMRITYPHELQWLYKKARADLGLGFNPAKFEFRIYPAPYYSNKPEVASIEVHNIALSNQSEKKNLAWEVIRYAMGKDYALSIIYNGGNTFGGNFPAYYDSDTIRAYENLYPGIDVKNVFYYGKQGPYIKESMTLEQLSIFHELERGYFPIILNKNISVEDGYKELKREYKQRIKELKR</sequence>
<gene>
    <name evidence="1" type="ordered locus">Aflv_0552</name>
</gene>
<dbReference type="PROSITE" id="PS51257">
    <property type="entry name" value="PROKAR_LIPOPROTEIN"/>
    <property type="match status" value="1"/>
</dbReference>
<dbReference type="HOGENOM" id="CLU_614887_0_0_9"/>
<name>B7GGX8_ANOFW</name>
<evidence type="ECO:0000313" key="2">
    <source>
        <dbReference type="Proteomes" id="UP000000742"/>
    </source>
</evidence>
<dbReference type="InterPro" id="IPR006059">
    <property type="entry name" value="SBP"/>
</dbReference>
<dbReference type="InterPro" id="IPR050490">
    <property type="entry name" value="Bact_solute-bd_prot1"/>
</dbReference>
<dbReference type="eggNOG" id="COG1653">
    <property type="taxonomic scope" value="Bacteria"/>
</dbReference>
<accession>B7GGX8</accession>
<protein>
    <submittedName>
        <fullName evidence="1">ABC-type sugar transport system, periplasmic component</fullName>
    </submittedName>
</protein>
<dbReference type="EMBL" id="CP000922">
    <property type="protein sequence ID" value="ACJ32933.1"/>
    <property type="molecule type" value="Genomic_DNA"/>
</dbReference>
<dbReference type="AlphaFoldDB" id="B7GGX8"/>
<keyword evidence="1" id="KW-0762">Sugar transport</keyword>
<reference evidence="1 2" key="1">
    <citation type="journal article" date="2008" name="Genome Biol.">
        <title>Encapsulated in silica: genome, proteome and physiology of the thermophilic bacterium Anoxybacillus flavithermus WK1.</title>
        <authorList>
            <person name="Saw J.H."/>
            <person name="Mountain B.W."/>
            <person name="Feng L."/>
            <person name="Omelchenko M.V."/>
            <person name="Hou S."/>
            <person name="Saito J.A."/>
            <person name="Stott M.B."/>
            <person name="Li D."/>
            <person name="Zhao G."/>
            <person name="Wu J."/>
            <person name="Galperin M.Y."/>
            <person name="Koonin E.V."/>
            <person name="Makarova K.S."/>
            <person name="Wolf Y.I."/>
            <person name="Rigden D.J."/>
            <person name="Dunfield P.F."/>
            <person name="Wang L."/>
            <person name="Alam M."/>
        </authorList>
    </citation>
    <scope>NUCLEOTIDE SEQUENCE [LARGE SCALE GENOMIC DNA]</scope>
    <source>
        <strain evidence="2">DSM 21510 / WK1</strain>
    </source>
</reference>
<dbReference type="STRING" id="491915.Aflv_0552"/>
<dbReference type="KEGG" id="afl:Aflv_0552"/>
<dbReference type="PANTHER" id="PTHR43649:SF12">
    <property type="entry name" value="DIACETYLCHITOBIOSE BINDING PROTEIN DASA"/>
    <property type="match status" value="1"/>
</dbReference>
<dbReference type="Pfam" id="PF01547">
    <property type="entry name" value="SBP_bac_1"/>
    <property type="match status" value="1"/>
</dbReference>
<evidence type="ECO:0000313" key="1">
    <source>
        <dbReference type="EMBL" id="ACJ32933.1"/>
    </source>
</evidence>
<dbReference type="Proteomes" id="UP000000742">
    <property type="component" value="Chromosome"/>
</dbReference>
<dbReference type="Gene3D" id="3.40.190.10">
    <property type="entry name" value="Periplasmic binding protein-like II"/>
    <property type="match status" value="1"/>
</dbReference>